<keyword evidence="1" id="KW-0597">Phosphoprotein</keyword>
<proteinExistence type="predicted"/>
<feature type="domain" description="Tbk1/Ikki binding" evidence="4">
    <location>
        <begin position="1"/>
        <end position="49"/>
    </location>
</feature>
<reference evidence="6" key="1">
    <citation type="submission" date="2025-08" db="UniProtKB">
        <authorList>
            <consortium name="RefSeq"/>
        </authorList>
    </citation>
    <scope>IDENTIFICATION</scope>
    <source>
        <strain evidence="6">J_2021</strain>
        <tissue evidence="6">Erythrocytes</tissue>
    </source>
</reference>
<dbReference type="AlphaFoldDB" id="A0A8J0UJE7"/>
<dbReference type="Pfam" id="PF12845">
    <property type="entry name" value="TBD"/>
    <property type="match status" value="1"/>
</dbReference>
<evidence type="ECO:0000313" key="5">
    <source>
        <dbReference type="Proteomes" id="UP000186698"/>
    </source>
</evidence>
<name>A0A8J0UJE7_XENLA</name>
<sequence length="272" mass="29679">MEDAFLALCEEVRLLQTKCRKQAELLEKLLAVKGISNEMPISKPIQCTDVGNPTCSECPFIRLQEKQDQSVESSDTMEDNNTTSLAEDIRGNPSVLLDFDVKFPPTTENFSFLASEVEKHKLDVGHSSGDKDGSNADLESFIKNYTPQFPNINGGKRTCDTTAGGLHCLIPVGADLSMSNLYDEDLCFLQSKDISLGVCLAPKDQYLFGVKGPVQPCWSPSGLSGECQFGCEMDMNSDVGLSSQICEFCQAIFPAGAATKGEYLRHITGHVE</sequence>
<dbReference type="InterPro" id="IPR024581">
    <property type="entry name" value="TBD"/>
</dbReference>
<gene>
    <name evidence="7" type="primary">tbk1l.L</name>
    <name evidence="6" type="synonym">tankl.L</name>
</gene>
<dbReference type="RefSeq" id="XP_018102989.1">
    <property type="nucleotide sequence ID" value="XM_018247500.2"/>
</dbReference>
<feature type="compositionally biased region" description="Polar residues" evidence="3">
    <location>
        <begin position="70"/>
        <end position="85"/>
    </location>
</feature>
<dbReference type="KEGG" id="xla:108708612"/>
<dbReference type="Proteomes" id="UP000186698">
    <property type="component" value="Chromosome 2L"/>
</dbReference>
<evidence type="ECO:0000313" key="7">
    <source>
        <dbReference type="Xenbase" id="XB-GENE-22065012"/>
    </source>
</evidence>
<dbReference type="CTD" id="108708612"/>
<dbReference type="PANTHER" id="PTHR15249">
    <property type="entry name" value="TRAF FAMILY MEMBER-ASSOCIATED NF-KAPPA-B ACTIVATOR"/>
    <property type="match status" value="1"/>
</dbReference>
<evidence type="ECO:0000256" key="2">
    <source>
        <dbReference type="ARBA" id="ARBA00023054"/>
    </source>
</evidence>
<protein>
    <submittedName>
        <fullName evidence="6">TRAF family member-associated NF-kappa-B activator-like</fullName>
    </submittedName>
</protein>
<organism evidence="5 6">
    <name type="scientific">Xenopus laevis</name>
    <name type="common">African clawed frog</name>
    <dbReference type="NCBI Taxonomy" id="8355"/>
    <lineage>
        <taxon>Eukaryota</taxon>
        <taxon>Metazoa</taxon>
        <taxon>Chordata</taxon>
        <taxon>Craniata</taxon>
        <taxon>Vertebrata</taxon>
        <taxon>Euteleostomi</taxon>
        <taxon>Amphibia</taxon>
        <taxon>Batrachia</taxon>
        <taxon>Anura</taxon>
        <taxon>Pipoidea</taxon>
        <taxon>Pipidae</taxon>
        <taxon>Xenopodinae</taxon>
        <taxon>Xenopus</taxon>
        <taxon>Xenopus</taxon>
    </lineage>
</organism>
<keyword evidence="2" id="KW-0175">Coiled coil</keyword>
<dbReference type="GO" id="GO:0043124">
    <property type="term" value="P:negative regulation of canonical NF-kappaB signal transduction"/>
    <property type="evidence" value="ECO:0007669"/>
    <property type="project" value="InterPro"/>
</dbReference>
<evidence type="ECO:0000256" key="3">
    <source>
        <dbReference type="SAM" id="MobiDB-lite"/>
    </source>
</evidence>
<dbReference type="AGR" id="Xenbase:XB-GENE-22065012"/>
<dbReference type="PANTHER" id="PTHR15249:SF0">
    <property type="entry name" value="TRAF FAMILY MEMBER-ASSOCIATED NF-KAPPA-B ACTIVATOR"/>
    <property type="match status" value="1"/>
</dbReference>
<dbReference type="Xenbase" id="XB-GENE-22065012">
    <property type="gene designation" value="tbk1l.L"/>
</dbReference>
<evidence type="ECO:0000256" key="1">
    <source>
        <dbReference type="ARBA" id="ARBA00022553"/>
    </source>
</evidence>
<dbReference type="OrthoDB" id="8769224at2759"/>
<evidence type="ECO:0000259" key="4">
    <source>
        <dbReference type="Pfam" id="PF12845"/>
    </source>
</evidence>
<dbReference type="InterPro" id="IPR039669">
    <property type="entry name" value="TANK"/>
</dbReference>
<keyword evidence="5" id="KW-1185">Reference proteome</keyword>
<feature type="region of interest" description="Disordered" evidence="3">
    <location>
        <begin position="66"/>
        <end position="86"/>
    </location>
</feature>
<dbReference type="GeneID" id="108708612"/>
<accession>A0A8J0UJE7</accession>
<evidence type="ECO:0000313" key="6">
    <source>
        <dbReference type="RefSeq" id="XP_018102989.1"/>
    </source>
</evidence>